<name>X0S0Y4_9ZZZZ</name>
<accession>X0S0Y4</accession>
<comment type="caution">
    <text evidence="1">The sequence shown here is derived from an EMBL/GenBank/DDBJ whole genome shotgun (WGS) entry which is preliminary data.</text>
</comment>
<sequence>MLCIFIDALNPSYFEYMPFINSRRENSLHGYLEVPLGYTGIMASFMTGVWPDKHKIFDLFVPEEKPRKKIKNKYLLAFIRLLQGKRLFYTPSKLRAMDYFKPSLDKNWAQKNCLSYPTIFDFLEKNGKSFEVIDWPNHFKNRKAGIFFPKKYQHTFKLAKKSKADFVFIHFLDLELAHECGVKSEKIIKVAKEIDNAVKNLYDKDKDVLIFSDHGMNDIEKEINILSEIKKLKLTFGKDLIYIIGSTTIEFWFKNKQAEEKVTKMLQSLDYGRIIDKKDFNINTDSDLIFLANFKTGFYPNFFSSQHFKAMHGWDPKIQKTYYILKNSFKKGRKDVKIIDFLPTILKIMNLPETKCDGELIV</sequence>
<gene>
    <name evidence="1" type="ORF">S01H1_04820</name>
</gene>
<dbReference type="SUPFAM" id="SSF53649">
    <property type="entry name" value="Alkaline phosphatase-like"/>
    <property type="match status" value="1"/>
</dbReference>
<dbReference type="InterPro" id="IPR017850">
    <property type="entry name" value="Alkaline_phosphatase_core_sf"/>
</dbReference>
<organism evidence="1">
    <name type="scientific">marine sediment metagenome</name>
    <dbReference type="NCBI Taxonomy" id="412755"/>
    <lineage>
        <taxon>unclassified sequences</taxon>
        <taxon>metagenomes</taxon>
        <taxon>ecological metagenomes</taxon>
    </lineage>
</organism>
<protein>
    <submittedName>
        <fullName evidence="1">Uncharacterized protein</fullName>
    </submittedName>
</protein>
<proteinExistence type="predicted"/>
<dbReference type="EMBL" id="BARS01002526">
    <property type="protein sequence ID" value="GAF68931.1"/>
    <property type="molecule type" value="Genomic_DNA"/>
</dbReference>
<dbReference type="InterPro" id="IPR002591">
    <property type="entry name" value="Phosphodiest/P_Trfase"/>
</dbReference>
<dbReference type="Gene3D" id="3.40.720.10">
    <property type="entry name" value="Alkaline Phosphatase, subunit A"/>
    <property type="match status" value="1"/>
</dbReference>
<dbReference type="Pfam" id="PF01663">
    <property type="entry name" value="Phosphodiest"/>
    <property type="match status" value="1"/>
</dbReference>
<reference evidence="1" key="1">
    <citation type="journal article" date="2014" name="Front. Microbiol.">
        <title>High frequency of phylogenetically diverse reductive dehalogenase-homologous genes in deep subseafloor sedimentary metagenomes.</title>
        <authorList>
            <person name="Kawai M."/>
            <person name="Futagami T."/>
            <person name="Toyoda A."/>
            <person name="Takaki Y."/>
            <person name="Nishi S."/>
            <person name="Hori S."/>
            <person name="Arai W."/>
            <person name="Tsubouchi T."/>
            <person name="Morono Y."/>
            <person name="Uchiyama I."/>
            <person name="Ito T."/>
            <person name="Fujiyama A."/>
            <person name="Inagaki F."/>
            <person name="Takami H."/>
        </authorList>
    </citation>
    <scope>NUCLEOTIDE SEQUENCE</scope>
    <source>
        <strain evidence="1">Expedition CK06-06</strain>
    </source>
</reference>
<evidence type="ECO:0000313" key="1">
    <source>
        <dbReference type="EMBL" id="GAF68931.1"/>
    </source>
</evidence>
<dbReference type="AlphaFoldDB" id="X0S0Y4"/>